<evidence type="ECO:0000256" key="1">
    <source>
        <dbReference type="ARBA" id="ARBA00005709"/>
    </source>
</evidence>
<comment type="similarity">
    <text evidence="1 4">Belongs to the bacterial flagellin family.</text>
</comment>
<feature type="domain" description="Flagellin N-terminal" evidence="6">
    <location>
        <begin position="4"/>
        <end position="141"/>
    </location>
</feature>
<reference evidence="8 9" key="1">
    <citation type="submission" date="2021-03" db="EMBL/GenBank/DDBJ databases">
        <title>Lysobacter sp. nov. isolated from soil of gangwondo yeongwol, south Korea.</title>
        <authorList>
            <person name="Kim K.R."/>
            <person name="Kim K.H."/>
            <person name="Jeon C.O."/>
        </authorList>
    </citation>
    <scope>NUCLEOTIDE SEQUENCE [LARGE SCALE GENOMIC DNA]</scope>
    <source>
        <strain evidence="8 9">R19</strain>
    </source>
</reference>
<dbReference type="Gene3D" id="6.10.280.190">
    <property type="match status" value="1"/>
</dbReference>
<evidence type="ECO:0000256" key="4">
    <source>
        <dbReference type="RuleBase" id="RU362073"/>
    </source>
</evidence>
<dbReference type="InterPro" id="IPR001492">
    <property type="entry name" value="Flagellin"/>
</dbReference>
<keyword evidence="2 4" id="KW-0964">Secreted</keyword>
<comment type="subcellular location">
    <subcellularLocation>
        <location evidence="4">Secreted</location>
    </subcellularLocation>
    <subcellularLocation>
        <location evidence="4">Bacterial flagellum</location>
    </subcellularLocation>
</comment>
<dbReference type="AlphaFoldDB" id="A0A975ARV6"/>
<keyword evidence="8" id="KW-0969">Cilium</keyword>
<dbReference type="Gene3D" id="6.10.10.10">
    <property type="entry name" value="Flagellar export chaperone, C-terminal domain"/>
    <property type="match status" value="1"/>
</dbReference>
<gene>
    <name evidence="8" type="ORF">I8J32_012810</name>
</gene>
<dbReference type="Pfam" id="PF07196">
    <property type="entry name" value="Flagellin_IN"/>
    <property type="match status" value="1"/>
</dbReference>
<name>A0A975ARV6_9GAMM</name>
<dbReference type="PRINTS" id="PR00207">
    <property type="entry name" value="FLAGELLIN"/>
</dbReference>
<dbReference type="KEGG" id="lsf:I8J32_012810"/>
<dbReference type="GO" id="GO:0005576">
    <property type="term" value="C:extracellular region"/>
    <property type="evidence" value="ECO:0007669"/>
    <property type="project" value="UniProtKB-SubCell"/>
</dbReference>
<dbReference type="Gene3D" id="2.30.220.10">
    <property type="entry name" value="f41 fragment of flagellin, C-terminal domain"/>
    <property type="match status" value="1"/>
</dbReference>
<evidence type="ECO:0000256" key="2">
    <source>
        <dbReference type="ARBA" id="ARBA00022525"/>
    </source>
</evidence>
<dbReference type="InterPro" id="IPR042187">
    <property type="entry name" value="Flagellin_C_sub2"/>
</dbReference>
<dbReference type="InterPro" id="IPR046358">
    <property type="entry name" value="Flagellin_C"/>
</dbReference>
<dbReference type="Gene3D" id="1.20.1330.10">
    <property type="entry name" value="f41 fragment of flagellin, N-terminal domain"/>
    <property type="match status" value="1"/>
</dbReference>
<keyword evidence="3 4" id="KW-0975">Bacterial flagellum</keyword>
<dbReference type="EMBL" id="CP071518">
    <property type="protein sequence ID" value="QSX77618.1"/>
    <property type="molecule type" value="Genomic_DNA"/>
</dbReference>
<sequence length="502" mass="49680">MQVINTNVMSLNSQRNLSASGGELATSLQRLSSGLRINSAKDDAAGLAISQRFTTQIRGMDQAARNANDGISLAQTAEGAMGEIGNNLQRIRELAVQSRNATNSASDRAALNAEAQQLKAEIDRVSSTTNFNGVKLLDGSFANQTFQVGANQGETINISAIANASSASLGSWTSVDGPATVAGAAPVGGGGSAAVNGTGTLSTASFAAPTNADGFNYDTFDIDVNGATVTVAATTTATTAAEGKDAMLANVKAAIDAEGITGLTIDDSVAGTLSFSNTGAAVTITDSAGAELGGNVSVTAGTPAVSASFSAVGAGAFTINGTDITVGAAADATTRLSDLTTAINAQTGTTGVTASVVSGALSLTSNSDIVIGGSSGTTVTQQTGLSTGTTAVVPGTAQTGFGSLDISTVSGADAAMLAMDGALSAINTARANMGAVQNRFSSVVANLSATSENLSAARSRIQDADFAKESAQLTRNQILQQAGTAMLAQANQAPQGVLGLLR</sequence>
<dbReference type="SUPFAM" id="SSF64518">
    <property type="entry name" value="Phase 1 flagellin"/>
    <property type="match status" value="2"/>
</dbReference>
<comment type="function">
    <text evidence="4">Flagellin is the subunit protein which polymerizes to form the filaments of bacterial flagella.</text>
</comment>
<dbReference type="InterPro" id="IPR010810">
    <property type="entry name" value="Flagellin_hook_IN_motif"/>
</dbReference>
<keyword evidence="9" id="KW-1185">Reference proteome</keyword>
<dbReference type="GO" id="GO:0009288">
    <property type="term" value="C:bacterial-type flagellum"/>
    <property type="evidence" value="ECO:0007669"/>
    <property type="project" value="UniProtKB-SubCell"/>
</dbReference>
<dbReference type="GO" id="GO:0005198">
    <property type="term" value="F:structural molecule activity"/>
    <property type="evidence" value="ECO:0007669"/>
    <property type="project" value="UniProtKB-UniRule"/>
</dbReference>
<evidence type="ECO:0000256" key="3">
    <source>
        <dbReference type="ARBA" id="ARBA00023143"/>
    </source>
</evidence>
<dbReference type="Proteomes" id="UP000639274">
    <property type="component" value="Chromosome"/>
</dbReference>
<evidence type="ECO:0000256" key="5">
    <source>
        <dbReference type="SAM" id="Coils"/>
    </source>
</evidence>
<evidence type="ECO:0000313" key="9">
    <source>
        <dbReference type="Proteomes" id="UP000639274"/>
    </source>
</evidence>
<dbReference type="Pfam" id="PF00669">
    <property type="entry name" value="Flagellin_N"/>
    <property type="match status" value="1"/>
</dbReference>
<accession>A0A975ARV6</accession>
<keyword evidence="8" id="KW-0282">Flagellum</keyword>
<dbReference type="PANTHER" id="PTHR42792:SF2">
    <property type="entry name" value="FLAGELLIN"/>
    <property type="match status" value="1"/>
</dbReference>
<organism evidence="8 9">
    <name type="scientific">Agrilutibacter solisilvae</name>
    <dbReference type="NCBI Taxonomy" id="2763317"/>
    <lineage>
        <taxon>Bacteria</taxon>
        <taxon>Pseudomonadati</taxon>
        <taxon>Pseudomonadota</taxon>
        <taxon>Gammaproteobacteria</taxon>
        <taxon>Lysobacterales</taxon>
        <taxon>Lysobacteraceae</taxon>
        <taxon>Agrilutibacter</taxon>
    </lineage>
</organism>
<evidence type="ECO:0000259" key="6">
    <source>
        <dbReference type="Pfam" id="PF00669"/>
    </source>
</evidence>
<dbReference type="InterPro" id="IPR001029">
    <property type="entry name" value="Flagellin_N"/>
</dbReference>
<proteinExistence type="inferred from homology"/>
<dbReference type="Gene3D" id="2.170.280.10">
    <property type="entry name" value="f41 fragment of flagellin, middle domain"/>
    <property type="match status" value="1"/>
</dbReference>
<dbReference type="Pfam" id="PF00700">
    <property type="entry name" value="Flagellin_C"/>
    <property type="match status" value="1"/>
</dbReference>
<evidence type="ECO:0000259" key="7">
    <source>
        <dbReference type="Pfam" id="PF00700"/>
    </source>
</evidence>
<keyword evidence="8" id="KW-0966">Cell projection</keyword>
<feature type="coiled-coil region" evidence="5">
    <location>
        <begin position="101"/>
        <end position="128"/>
    </location>
</feature>
<evidence type="ECO:0000313" key="8">
    <source>
        <dbReference type="EMBL" id="QSX77618.1"/>
    </source>
</evidence>
<protein>
    <recommendedName>
        <fullName evidence="4">Flagellin</fullName>
    </recommendedName>
</protein>
<keyword evidence="5" id="KW-0175">Coiled coil</keyword>
<dbReference type="RefSeq" id="WP_200612799.1">
    <property type="nucleotide sequence ID" value="NZ_CP071518.1"/>
</dbReference>
<feature type="domain" description="Flagellin C-terminal" evidence="7">
    <location>
        <begin position="418"/>
        <end position="501"/>
    </location>
</feature>
<dbReference type="PANTHER" id="PTHR42792">
    <property type="entry name" value="FLAGELLIN"/>
    <property type="match status" value="1"/>
</dbReference>